<organism evidence="1 2">
    <name type="scientific">Schizopora paradoxa</name>
    <dbReference type="NCBI Taxonomy" id="27342"/>
    <lineage>
        <taxon>Eukaryota</taxon>
        <taxon>Fungi</taxon>
        <taxon>Dikarya</taxon>
        <taxon>Basidiomycota</taxon>
        <taxon>Agaricomycotina</taxon>
        <taxon>Agaricomycetes</taxon>
        <taxon>Hymenochaetales</taxon>
        <taxon>Schizoporaceae</taxon>
        <taxon>Schizopora</taxon>
    </lineage>
</organism>
<protein>
    <submittedName>
        <fullName evidence="1">Uncharacterized protein</fullName>
    </submittedName>
</protein>
<dbReference type="Proteomes" id="UP000053477">
    <property type="component" value="Unassembled WGS sequence"/>
</dbReference>
<reference evidence="1 2" key="1">
    <citation type="submission" date="2015-04" db="EMBL/GenBank/DDBJ databases">
        <title>Complete genome sequence of Schizopora paradoxa KUC8140, a cosmopolitan wood degrader in East Asia.</title>
        <authorList>
            <consortium name="DOE Joint Genome Institute"/>
            <person name="Min B."/>
            <person name="Park H."/>
            <person name="Jang Y."/>
            <person name="Kim J.-J."/>
            <person name="Kim K.H."/>
            <person name="Pangilinan J."/>
            <person name="Lipzen A."/>
            <person name="Riley R."/>
            <person name="Grigoriev I.V."/>
            <person name="Spatafora J.W."/>
            <person name="Choi I.-G."/>
        </authorList>
    </citation>
    <scope>NUCLEOTIDE SEQUENCE [LARGE SCALE GENOMIC DNA]</scope>
    <source>
        <strain evidence="1 2">KUC8140</strain>
    </source>
</reference>
<dbReference type="InParanoid" id="A0A0H2R7Z5"/>
<sequence length="578" mass="65587">MVQHEFGRVDRGAIQALKRILLVVEKLDGHLVDSECWNISPEGIFAPRIFGECDVGAGYRALQHSLLGVEKLTAFIKRGVEICGRHRKEGRRCCIVQLPDEILVTIFHFASQVDAPPSEPRYTSDTLATATAASLSLSATCRRFRNLLLANPSEWGTWQNIDARTLKLFQKRSQDRPLLVYVDTDYHARKFREESRSMDPEEFASRYAKFFTRDRVVESMFQYRDRIRTLAIRRSGREEGVLGVAIPELAQTSSWQGVTLPLLEDLSVTYTGSDYSDKPHFFETWVMPRLRSFSIANAIPKGASCTSLGTSLVTLQLTFNVQSSLLTELSMLNLVDFLTSQPSLVDLTLRFESRMSPVPVASLSKLLQSLETLHLHIQVNFDHSIFIWSLLNCLNMPILRSFKLSIDSDVNYVQKIIEDTVRSNDRFREIQSFDLQIFAKQVLGTIDVGPSFHHLLSLRTLSIAIPKVDVTVCSVNMWNDAVLAGYPTFDFDNHHVGRLAPLERLRLCGNAFNPGLLRQLHAKYEQQEVLLKLNNLVLKNCRCFDNDLDALYKLVPANEVVWLDALTDVEDEGSDDEM</sequence>
<gene>
    <name evidence="1" type="ORF">SCHPADRAFT_1001320</name>
</gene>
<dbReference type="EMBL" id="KQ086114">
    <property type="protein sequence ID" value="KLO07925.1"/>
    <property type="molecule type" value="Genomic_DNA"/>
</dbReference>
<proteinExistence type="predicted"/>
<evidence type="ECO:0000313" key="2">
    <source>
        <dbReference type="Proteomes" id="UP000053477"/>
    </source>
</evidence>
<dbReference type="SUPFAM" id="SSF52047">
    <property type="entry name" value="RNI-like"/>
    <property type="match status" value="1"/>
</dbReference>
<evidence type="ECO:0000313" key="1">
    <source>
        <dbReference type="EMBL" id="KLO07925.1"/>
    </source>
</evidence>
<keyword evidence="2" id="KW-1185">Reference proteome</keyword>
<dbReference type="AlphaFoldDB" id="A0A0H2R7Z5"/>
<accession>A0A0H2R7Z5</accession>
<name>A0A0H2R7Z5_9AGAM</name>
<dbReference type="Gene3D" id="1.20.1280.50">
    <property type="match status" value="1"/>
</dbReference>